<gene>
    <name evidence="1" type="ORF">RCOM_0817870</name>
</gene>
<dbReference type="EMBL" id="EQ973826">
    <property type="protein sequence ID" value="EEF44085.1"/>
    <property type="molecule type" value="Genomic_DNA"/>
</dbReference>
<evidence type="ECO:0000313" key="2">
    <source>
        <dbReference type="Proteomes" id="UP000008311"/>
    </source>
</evidence>
<reference evidence="2" key="1">
    <citation type="journal article" date="2010" name="Nat. Biotechnol.">
        <title>Draft genome sequence of the oilseed species Ricinus communis.</title>
        <authorList>
            <person name="Chan A.P."/>
            <person name="Crabtree J."/>
            <person name="Zhao Q."/>
            <person name="Lorenzi H."/>
            <person name="Orvis J."/>
            <person name="Puiu D."/>
            <person name="Melake-Berhan A."/>
            <person name="Jones K.M."/>
            <person name="Redman J."/>
            <person name="Chen G."/>
            <person name="Cahoon E.B."/>
            <person name="Gedil M."/>
            <person name="Stanke M."/>
            <person name="Haas B.J."/>
            <person name="Wortman J.R."/>
            <person name="Fraser-Liggett C.M."/>
            <person name="Ravel J."/>
            <person name="Rabinowicz P.D."/>
        </authorList>
    </citation>
    <scope>NUCLEOTIDE SEQUENCE [LARGE SCALE GENOMIC DNA]</scope>
    <source>
        <strain evidence="2">cv. Hale</strain>
    </source>
</reference>
<dbReference type="Proteomes" id="UP000008311">
    <property type="component" value="Unassembled WGS sequence"/>
</dbReference>
<name>B9RX56_RICCO</name>
<sequence length="68" mass="7421">MGMLCSVVASVTRILAVSSPVERRGWGPGQFRPAKPTSSSLARLILPHCGNHHHPFLLLSFIIIIDKC</sequence>
<organism evidence="1 2">
    <name type="scientific">Ricinus communis</name>
    <name type="common">Castor bean</name>
    <dbReference type="NCBI Taxonomy" id="3988"/>
    <lineage>
        <taxon>Eukaryota</taxon>
        <taxon>Viridiplantae</taxon>
        <taxon>Streptophyta</taxon>
        <taxon>Embryophyta</taxon>
        <taxon>Tracheophyta</taxon>
        <taxon>Spermatophyta</taxon>
        <taxon>Magnoliopsida</taxon>
        <taxon>eudicotyledons</taxon>
        <taxon>Gunneridae</taxon>
        <taxon>Pentapetalae</taxon>
        <taxon>rosids</taxon>
        <taxon>fabids</taxon>
        <taxon>Malpighiales</taxon>
        <taxon>Euphorbiaceae</taxon>
        <taxon>Acalyphoideae</taxon>
        <taxon>Acalypheae</taxon>
        <taxon>Ricinus</taxon>
    </lineage>
</organism>
<evidence type="ECO:0000313" key="1">
    <source>
        <dbReference type="EMBL" id="EEF44085.1"/>
    </source>
</evidence>
<dbReference type="AlphaFoldDB" id="B9RX56"/>
<protein>
    <submittedName>
        <fullName evidence="1">Uncharacterized protein</fullName>
    </submittedName>
</protein>
<keyword evidence="2" id="KW-1185">Reference proteome</keyword>
<accession>B9RX56</accession>
<proteinExistence type="predicted"/>
<dbReference type="InParanoid" id="B9RX56"/>